<dbReference type="EMBL" id="PP882867">
    <property type="protein sequence ID" value="XBW75326.1"/>
    <property type="molecule type" value="Genomic_DNA"/>
</dbReference>
<gene>
    <name evidence="2" type="ORF">vBDshSR26L_11</name>
</gene>
<protein>
    <recommendedName>
        <fullName evidence="1">dATP/dGTP diphosphohydrolase N-terminal domain-containing protein</fullName>
    </recommendedName>
</protein>
<evidence type="ECO:0000259" key="1">
    <source>
        <dbReference type="Pfam" id="PF18909"/>
    </source>
</evidence>
<reference evidence="2" key="1">
    <citation type="submission" date="2024-06" db="EMBL/GenBank/DDBJ databases">
        <authorList>
            <person name="Lu L."/>
            <person name="Wei N."/>
            <person name="Zhang R."/>
        </authorList>
    </citation>
    <scope>NUCLEOTIDE SEQUENCE</scope>
</reference>
<name>A0AAU7VGK4_9CAUD</name>
<accession>A0AAU7VGK4</accession>
<evidence type="ECO:0000313" key="2">
    <source>
        <dbReference type="EMBL" id="XBW75326.1"/>
    </source>
</evidence>
<proteinExistence type="predicted"/>
<dbReference type="Pfam" id="PF18909">
    <property type="entry name" value="dGTP_diPhyd_N"/>
    <property type="match status" value="1"/>
</dbReference>
<sequence>MQSKDTNPKDALGVAKWRQFMTVPRQVLWELGVAMLEGALKYGRHNYRASGVRASVYLDAAYGHLDQFCEGENVDQDSGLSHVTKAIASLVVLRDAMMNDFWVDDRPPAIKDLDGVRDFLQAKVVENLERYADKDPHHYTQQEDGAPYQSLTSVLDEFADVNLGSIAFPDTEDSYVTEDECDEYASTGVDEDDDLLTALAAMFACGREVTGEYNKVGDLAVMTFHIEPDEPKVVNIAGDVEVVFEDPSIFAGFADGGVMRTVKPISEWDLKVGEHVVLEEDTNIYPKGTEFVVESIPDDGRQYAVLRTLDGKHAGSWSFRLFSKVGPRVGEAGPEFVMPRTSVSPDHAWNATDEDFENEDILATASRVSGIPPEMIVRIEDGEGNCLYQEGQPIAGLYPSELDTLRKMRAAGGLSPIDTSDEVAEAVALKQWARSVGIPV</sequence>
<organism evidence="2">
    <name type="scientific">Dinoroseobacter phage vB_DshS_R26L</name>
    <dbReference type="NCBI Taxonomy" id="3161158"/>
    <lineage>
        <taxon>Viruses</taxon>
        <taxon>Duplodnaviria</taxon>
        <taxon>Heunggongvirae</taxon>
        <taxon>Uroviricota</taxon>
        <taxon>Caudoviricetes</taxon>
        <taxon>Nanhaivirus</taxon>
    </lineage>
</organism>
<feature type="domain" description="dATP/dGTP diphosphohydrolase N-terminal" evidence="1">
    <location>
        <begin position="8"/>
        <end position="106"/>
    </location>
</feature>
<dbReference type="InterPro" id="IPR044038">
    <property type="entry name" value="dATP/dGTP_diPOhydrolase_N"/>
</dbReference>